<evidence type="ECO:0000313" key="1">
    <source>
        <dbReference type="EMBL" id="QHT26708.1"/>
    </source>
</evidence>
<proteinExistence type="predicted"/>
<sequence length="75" mass="8707">MIDYLKSIDKDELVIFIDAYDVLLLKPLDDIEEVFNNITKVSGKKIIISCENNNFLNKIGCVQCIMVLYKVYNFI</sequence>
<organism evidence="1">
    <name type="scientific">viral metagenome</name>
    <dbReference type="NCBI Taxonomy" id="1070528"/>
    <lineage>
        <taxon>unclassified sequences</taxon>
        <taxon>metagenomes</taxon>
        <taxon>organismal metagenomes</taxon>
    </lineage>
</organism>
<name>A0A6C0ECT0_9ZZZZ</name>
<protein>
    <submittedName>
        <fullName evidence="1">Uncharacterized protein</fullName>
    </submittedName>
</protein>
<accession>A0A6C0ECT0</accession>
<reference evidence="1" key="1">
    <citation type="journal article" date="2020" name="Nature">
        <title>Giant virus diversity and host interactions through global metagenomics.</title>
        <authorList>
            <person name="Schulz F."/>
            <person name="Roux S."/>
            <person name="Paez-Espino D."/>
            <person name="Jungbluth S."/>
            <person name="Walsh D.A."/>
            <person name="Denef V.J."/>
            <person name="McMahon K.D."/>
            <person name="Konstantinidis K.T."/>
            <person name="Eloe-Fadrosh E.A."/>
            <person name="Kyrpides N.C."/>
            <person name="Woyke T."/>
        </authorList>
    </citation>
    <scope>NUCLEOTIDE SEQUENCE</scope>
    <source>
        <strain evidence="1">GVMAG-M-3300023179-2</strain>
    </source>
</reference>
<dbReference type="EMBL" id="MN739800">
    <property type="protein sequence ID" value="QHT26708.1"/>
    <property type="molecule type" value="Genomic_DNA"/>
</dbReference>
<dbReference type="AlphaFoldDB" id="A0A6C0ECT0"/>